<dbReference type="AlphaFoldDB" id="A0A2A5WUB5"/>
<evidence type="ECO:0000256" key="5">
    <source>
        <dbReference type="SAM" id="MobiDB-lite"/>
    </source>
</evidence>
<dbReference type="InterPro" id="IPR036388">
    <property type="entry name" value="WH-like_DNA-bd_sf"/>
</dbReference>
<gene>
    <name evidence="6" type="primary">scpB</name>
    <name evidence="6" type="ORF">CNE99_04175</name>
</gene>
<feature type="compositionally biased region" description="Acidic residues" evidence="5">
    <location>
        <begin position="280"/>
        <end position="293"/>
    </location>
</feature>
<evidence type="ECO:0000256" key="2">
    <source>
        <dbReference type="ARBA" id="ARBA00022618"/>
    </source>
</evidence>
<dbReference type="Gene3D" id="1.10.10.10">
    <property type="entry name" value="Winged helix-like DNA-binding domain superfamily/Winged helix DNA-binding domain"/>
    <property type="match status" value="2"/>
</dbReference>
<evidence type="ECO:0000313" key="6">
    <source>
        <dbReference type="EMBL" id="PDH40125.1"/>
    </source>
</evidence>
<feature type="region of interest" description="Disordered" evidence="5">
    <location>
        <begin position="274"/>
        <end position="382"/>
    </location>
</feature>
<feature type="compositionally biased region" description="Basic and acidic residues" evidence="5">
    <location>
        <begin position="294"/>
        <end position="320"/>
    </location>
</feature>
<dbReference type="Proteomes" id="UP000219327">
    <property type="component" value="Unassembled WGS sequence"/>
</dbReference>
<protein>
    <submittedName>
        <fullName evidence="6">SMC-Scp complex subunit ScpB</fullName>
    </submittedName>
</protein>
<feature type="region of interest" description="Disordered" evidence="5">
    <location>
        <begin position="196"/>
        <end position="256"/>
    </location>
</feature>
<accession>A0A2A5WUB5</accession>
<dbReference type="PANTHER" id="PTHR34298">
    <property type="entry name" value="SEGREGATION AND CONDENSATION PROTEIN B"/>
    <property type="match status" value="1"/>
</dbReference>
<comment type="caution">
    <text evidence="6">The sequence shown here is derived from an EMBL/GenBank/DDBJ whole genome shotgun (WGS) entry which is preliminary data.</text>
</comment>
<evidence type="ECO:0000256" key="4">
    <source>
        <dbReference type="ARBA" id="ARBA00023306"/>
    </source>
</evidence>
<feature type="compositionally biased region" description="Basic and acidic residues" evidence="5">
    <location>
        <begin position="241"/>
        <end position="250"/>
    </location>
</feature>
<dbReference type="InterPro" id="IPR036390">
    <property type="entry name" value="WH_DNA-bd_sf"/>
</dbReference>
<evidence type="ECO:0000313" key="7">
    <source>
        <dbReference type="Proteomes" id="UP000219327"/>
    </source>
</evidence>
<evidence type="ECO:0000256" key="1">
    <source>
        <dbReference type="ARBA" id="ARBA00022490"/>
    </source>
</evidence>
<dbReference type="NCBIfam" id="TIGR00281">
    <property type="entry name" value="SMC-Scp complex subunit ScpB"/>
    <property type="match status" value="1"/>
</dbReference>
<keyword evidence="2" id="KW-0132">Cell division</keyword>
<reference evidence="6 7" key="1">
    <citation type="submission" date="2017-08" db="EMBL/GenBank/DDBJ databases">
        <title>Fine stratification of microbial communities through a metagenomic profile of the photic zone.</title>
        <authorList>
            <person name="Haro-Moreno J.M."/>
            <person name="Lopez-Perez M."/>
            <person name="De La Torre J."/>
            <person name="Picazo A."/>
            <person name="Camacho A."/>
            <person name="Rodriguez-Valera F."/>
        </authorList>
    </citation>
    <scope>NUCLEOTIDE SEQUENCE [LARGE SCALE GENOMIC DNA]</scope>
    <source>
        <strain evidence="6">MED-G24</strain>
    </source>
</reference>
<dbReference type="EMBL" id="NTKD01000015">
    <property type="protein sequence ID" value="PDH40125.1"/>
    <property type="molecule type" value="Genomic_DNA"/>
</dbReference>
<dbReference type="Pfam" id="PF04079">
    <property type="entry name" value="SMC_ScpB"/>
    <property type="match status" value="1"/>
</dbReference>
<proteinExistence type="predicted"/>
<feature type="compositionally biased region" description="Polar residues" evidence="5">
    <location>
        <begin position="334"/>
        <end position="347"/>
    </location>
</feature>
<name>A0A2A5WUB5_9GAMM</name>
<keyword evidence="4" id="KW-0131">Cell cycle</keyword>
<dbReference type="GO" id="GO:0051304">
    <property type="term" value="P:chromosome separation"/>
    <property type="evidence" value="ECO:0007669"/>
    <property type="project" value="InterPro"/>
</dbReference>
<dbReference type="GO" id="GO:0051301">
    <property type="term" value="P:cell division"/>
    <property type="evidence" value="ECO:0007669"/>
    <property type="project" value="UniProtKB-KW"/>
</dbReference>
<dbReference type="InterPro" id="IPR005234">
    <property type="entry name" value="ScpB_csome_segregation"/>
</dbReference>
<keyword evidence="3" id="KW-0159">Chromosome partition</keyword>
<feature type="compositionally biased region" description="Basic and acidic residues" evidence="5">
    <location>
        <begin position="202"/>
        <end position="222"/>
    </location>
</feature>
<feature type="compositionally biased region" description="Acidic residues" evidence="5">
    <location>
        <begin position="366"/>
        <end position="382"/>
    </location>
</feature>
<evidence type="ECO:0000256" key="3">
    <source>
        <dbReference type="ARBA" id="ARBA00022829"/>
    </source>
</evidence>
<dbReference type="SUPFAM" id="SSF46785">
    <property type="entry name" value="Winged helix' DNA-binding domain"/>
    <property type="match status" value="2"/>
</dbReference>
<sequence>MQHSLLKQIIEGAILAADTPLSVDRIMSLIEGGEVGQDGEDVPSRSDVREVLDEIANDCAERGFELRKVATGYRFQVRSELGEWVGNLWEERPPRYTRALLETLALIAYKQPITRGDIEEIRGVAVSTNIIRTLLDREWIRVVGQRDVPGKPSLFATTREFLDYFNLASLEELPTLAEIRDLDTVNQQLDLEDEIIPPRTLDVSDRKQDEKSETSEEIERSGMSEGEGPGVSDDAVSDAATKVDADEKEQATSIDGVDLDAVTDRVNQIQDNIRRLYEQPDQDDENENGDEDGNGERKGDQGEGRGETSLDESPDRRDVDDSGPQDTGEESGPVTGNTVDGQPTDTVLSDDDRQDGGTLGQGDIAPADDDEDPPDEDQDQRG</sequence>
<keyword evidence="1" id="KW-0963">Cytoplasm</keyword>
<organism evidence="6 7">
    <name type="scientific">OM182 bacterium MED-G24</name>
    <dbReference type="NCBI Taxonomy" id="1986255"/>
    <lineage>
        <taxon>Bacteria</taxon>
        <taxon>Pseudomonadati</taxon>
        <taxon>Pseudomonadota</taxon>
        <taxon>Gammaproteobacteria</taxon>
        <taxon>OMG group</taxon>
        <taxon>OM182 clade</taxon>
    </lineage>
</organism>
<dbReference type="PANTHER" id="PTHR34298:SF2">
    <property type="entry name" value="SEGREGATION AND CONDENSATION PROTEIN B"/>
    <property type="match status" value="1"/>
</dbReference>